<keyword evidence="5 7" id="KW-1133">Transmembrane helix</keyword>
<feature type="domain" description="ABC transmembrane type-1" evidence="9">
    <location>
        <begin position="15"/>
        <end position="296"/>
    </location>
</feature>
<keyword evidence="4 10" id="KW-0067">ATP-binding</keyword>
<evidence type="ECO:0000256" key="4">
    <source>
        <dbReference type="ARBA" id="ARBA00022840"/>
    </source>
</evidence>
<dbReference type="SMART" id="SM00382">
    <property type="entry name" value="AAA"/>
    <property type="match status" value="1"/>
</dbReference>
<keyword evidence="3" id="KW-0547">Nucleotide-binding</keyword>
<protein>
    <submittedName>
        <fullName evidence="10">ABC transporter ATP-binding protein</fullName>
    </submittedName>
</protein>
<dbReference type="InterPro" id="IPR017871">
    <property type="entry name" value="ABC_transporter-like_CS"/>
</dbReference>
<comment type="caution">
    <text evidence="10">The sequence shown here is derived from an EMBL/GenBank/DDBJ whole genome shotgun (WGS) entry which is preliminary data.</text>
</comment>
<dbReference type="GO" id="GO:0016887">
    <property type="term" value="F:ATP hydrolysis activity"/>
    <property type="evidence" value="ECO:0007669"/>
    <property type="project" value="InterPro"/>
</dbReference>
<dbReference type="RefSeq" id="WP_000465536.1">
    <property type="nucleotide sequence ID" value="NZ_JBIUGB010000194.1"/>
</dbReference>
<feature type="transmembrane region" description="Helical" evidence="7">
    <location>
        <begin position="152"/>
        <end position="171"/>
    </location>
</feature>
<dbReference type="GO" id="GO:0005524">
    <property type="term" value="F:ATP binding"/>
    <property type="evidence" value="ECO:0007669"/>
    <property type="project" value="UniProtKB-KW"/>
</dbReference>
<keyword evidence="2 7" id="KW-0812">Transmembrane</keyword>
<feature type="transmembrane region" description="Helical" evidence="7">
    <location>
        <begin position="128"/>
        <end position="146"/>
    </location>
</feature>
<dbReference type="InterPro" id="IPR003439">
    <property type="entry name" value="ABC_transporter-like_ATP-bd"/>
</dbReference>
<dbReference type="GO" id="GO:0140359">
    <property type="term" value="F:ABC-type transporter activity"/>
    <property type="evidence" value="ECO:0007669"/>
    <property type="project" value="InterPro"/>
</dbReference>
<proteinExistence type="predicted"/>
<dbReference type="Pfam" id="PF00005">
    <property type="entry name" value="ABC_tran"/>
    <property type="match status" value="1"/>
</dbReference>
<dbReference type="GO" id="GO:0034040">
    <property type="term" value="F:ATPase-coupled lipid transmembrane transporter activity"/>
    <property type="evidence" value="ECO:0007669"/>
    <property type="project" value="TreeGrafter"/>
</dbReference>
<dbReference type="InterPro" id="IPR036640">
    <property type="entry name" value="ABC1_TM_sf"/>
</dbReference>
<dbReference type="GO" id="GO:0005886">
    <property type="term" value="C:plasma membrane"/>
    <property type="evidence" value="ECO:0007669"/>
    <property type="project" value="UniProtKB-SubCell"/>
</dbReference>
<dbReference type="InterPro" id="IPR039421">
    <property type="entry name" value="Type_1_exporter"/>
</dbReference>
<evidence type="ECO:0000256" key="7">
    <source>
        <dbReference type="SAM" id="Phobius"/>
    </source>
</evidence>
<evidence type="ECO:0000259" key="8">
    <source>
        <dbReference type="PROSITE" id="PS50893"/>
    </source>
</evidence>
<dbReference type="SUPFAM" id="SSF90123">
    <property type="entry name" value="ABC transporter transmembrane region"/>
    <property type="match status" value="1"/>
</dbReference>
<dbReference type="InterPro" id="IPR003593">
    <property type="entry name" value="AAA+_ATPase"/>
</dbReference>
<dbReference type="PROSITE" id="PS50929">
    <property type="entry name" value="ABC_TM1F"/>
    <property type="match status" value="1"/>
</dbReference>
<dbReference type="AlphaFoldDB" id="A0A9X6ZPU2"/>
<dbReference type="PANTHER" id="PTHR24221:SF654">
    <property type="entry name" value="ATP-BINDING CASSETTE SUB-FAMILY B MEMBER 6"/>
    <property type="match status" value="1"/>
</dbReference>
<dbReference type="PANTHER" id="PTHR24221">
    <property type="entry name" value="ATP-BINDING CASSETTE SUB-FAMILY B"/>
    <property type="match status" value="1"/>
</dbReference>
<name>A0A9X6ZPU2_BACTU</name>
<dbReference type="InterPro" id="IPR027417">
    <property type="entry name" value="P-loop_NTPase"/>
</dbReference>
<feature type="transmembrane region" description="Helical" evidence="7">
    <location>
        <begin position="234"/>
        <end position="252"/>
    </location>
</feature>
<evidence type="ECO:0000313" key="10">
    <source>
        <dbReference type="EMBL" id="PFJ29193.1"/>
    </source>
</evidence>
<dbReference type="Gene3D" id="1.20.1560.10">
    <property type="entry name" value="ABC transporter type 1, transmembrane domain"/>
    <property type="match status" value="1"/>
</dbReference>
<accession>A0A9X6ZPU2</accession>
<evidence type="ECO:0000256" key="3">
    <source>
        <dbReference type="ARBA" id="ARBA00022741"/>
    </source>
</evidence>
<keyword evidence="6 7" id="KW-0472">Membrane</keyword>
<dbReference type="InterPro" id="IPR011527">
    <property type="entry name" value="ABC1_TM_dom"/>
</dbReference>
<evidence type="ECO:0000256" key="5">
    <source>
        <dbReference type="ARBA" id="ARBA00022989"/>
    </source>
</evidence>
<evidence type="ECO:0000256" key="1">
    <source>
        <dbReference type="ARBA" id="ARBA00004651"/>
    </source>
</evidence>
<dbReference type="EMBL" id="NUVX01000079">
    <property type="protein sequence ID" value="PFJ29193.1"/>
    <property type="molecule type" value="Genomic_DNA"/>
</dbReference>
<dbReference type="CDD" id="cd07346">
    <property type="entry name" value="ABC_6TM_exporters"/>
    <property type="match status" value="1"/>
</dbReference>
<feature type="transmembrane region" description="Helical" evidence="7">
    <location>
        <begin position="12"/>
        <end position="34"/>
    </location>
</feature>
<gene>
    <name evidence="10" type="ORF">COJ15_31985</name>
</gene>
<organism evidence="10 11">
    <name type="scientific">Bacillus thuringiensis</name>
    <dbReference type="NCBI Taxonomy" id="1428"/>
    <lineage>
        <taxon>Bacteria</taxon>
        <taxon>Bacillati</taxon>
        <taxon>Bacillota</taxon>
        <taxon>Bacilli</taxon>
        <taxon>Bacillales</taxon>
        <taxon>Bacillaceae</taxon>
        <taxon>Bacillus</taxon>
        <taxon>Bacillus cereus group</taxon>
    </lineage>
</organism>
<dbReference type="Gene3D" id="3.40.50.300">
    <property type="entry name" value="P-loop containing nucleotide triphosphate hydrolases"/>
    <property type="match status" value="1"/>
</dbReference>
<comment type="subcellular location">
    <subcellularLocation>
        <location evidence="1">Cell membrane</location>
        <topology evidence="1">Multi-pass membrane protein</topology>
    </subcellularLocation>
</comment>
<evidence type="ECO:0000256" key="6">
    <source>
        <dbReference type="ARBA" id="ARBA00023136"/>
    </source>
</evidence>
<evidence type="ECO:0000313" key="11">
    <source>
        <dbReference type="Proteomes" id="UP000224003"/>
    </source>
</evidence>
<sequence>MFFKRYVLGNIKGILLLVSLATMSTLLGIVPPALVQWYMDSVLVGTNADLVFKAFIAILLAMVAGEICKVLFMYFYSKISFNLVMKIKNSIFYNLIHLPYELFRKQYNRSMNLFVNDIKSLQSTGIETVPEIIISIFIAIGSAIYLSFINPLFLIGTIIVSLISLLPLYYINKRQGKLVEEAHKYEQDMTEYIKNFIDKPIFTKIINKNILISNGFKKIARLNMLFSLKRELNFRAYLVIRVFFDSLVPAFIFGYGGYLYIIGQLSIGEVVASLLLVPTITKPINNITGYYLILKDLIPRIKRIITFSKIAPKAKEHPLVSIPKVEINELEFIGVTYEVNGLKILNDASFKITEGQNTVITGESGAGKSTIFNLLLGLYNPQIGEIRINDVSYENVDFNQLRNFFAISAQDVLFLNDSIKNNLKAFNQMATDKEIKRALYLSCCDEFIDQLPEGINTNIGENGNKLSGGQRQRLSIARALITNRKFLLLDEATSALNTELEKELFHRLYQQNDITIIQIAHRPSCEEYSLQKIHIENKKLTTYQIA</sequence>
<dbReference type="SUPFAM" id="SSF52540">
    <property type="entry name" value="P-loop containing nucleoside triphosphate hydrolases"/>
    <property type="match status" value="1"/>
</dbReference>
<evidence type="ECO:0000259" key="9">
    <source>
        <dbReference type="PROSITE" id="PS50929"/>
    </source>
</evidence>
<dbReference type="Proteomes" id="UP000224003">
    <property type="component" value="Unassembled WGS sequence"/>
</dbReference>
<feature type="transmembrane region" description="Helical" evidence="7">
    <location>
        <begin position="54"/>
        <end position="76"/>
    </location>
</feature>
<feature type="domain" description="ABC transporter" evidence="8">
    <location>
        <begin position="330"/>
        <end position="545"/>
    </location>
</feature>
<dbReference type="Pfam" id="PF00664">
    <property type="entry name" value="ABC_membrane"/>
    <property type="match status" value="1"/>
</dbReference>
<reference evidence="10 11" key="1">
    <citation type="submission" date="2017-09" db="EMBL/GenBank/DDBJ databases">
        <title>Large-scale bioinformatics analysis of Bacillus genomes uncovers conserved roles of natural products in bacterial physiology.</title>
        <authorList>
            <consortium name="Agbiome Team Llc"/>
            <person name="Bleich R.M."/>
            <person name="Grubbs K.J."/>
            <person name="Santa Maria K.C."/>
            <person name="Allen S.E."/>
            <person name="Farag S."/>
            <person name="Shank E.A."/>
            <person name="Bowers A."/>
        </authorList>
    </citation>
    <scope>NUCLEOTIDE SEQUENCE [LARGE SCALE GENOMIC DNA]</scope>
    <source>
        <strain evidence="10 11">AFS085496</strain>
    </source>
</reference>
<dbReference type="PROSITE" id="PS50893">
    <property type="entry name" value="ABC_TRANSPORTER_2"/>
    <property type="match status" value="1"/>
</dbReference>
<dbReference type="PROSITE" id="PS00211">
    <property type="entry name" value="ABC_TRANSPORTER_1"/>
    <property type="match status" value="1"/>
</dbReference>
<evidence type="ECO:0000256" key="2">
    <source>
        <dbReference type="ARBA" id="ARBA00022692"/>
    </source>
</evidence>